<dbReference type="GO" id="GO:0005886">
    <property type="term" value="C:plasma membrane"/>
    <property type="evidence" value="ECO:0007669"/>
    <property type="project" value="UniProtKB-SubCell"/>
</dbReference>
<keyword evidence="17 24" id="KW-0472">Membrane</keyword>
<feature type="binding site" evidence="22">
    <location>
        <position position="19"/>
    </location>
    <ligand>
        <name>ATP</name>
        <dbReference type="ChEBI" id="CHEBI:30616"/>
    </ligand>
</feature>
<dbReference type="GO" id="GO:0004143">
    <property type="term" value="F:ATP-dependent diacylglycerol kinase activity"/>
    <property type="evidence" value="ECO:0007669"/>
    <property type="project" value="UniProtKB-EC"/>
</dbReference>
<comment type="cofactor">
    <cofactor evidence="23">
        <name>Mg(2+)</name>
        <dbReference type="ChEBI" id="CHEBI:18420"/>
    </cofactor>
    <text evidence="23">Mn(2+), Zn(2+), Cd(2+) and Co(2+) support activity to lesser extents.</text>
</comment>
<feature type="binding site" evidence="21">
    <location>
        <begin position="32"/>
        <end position="36"/>
    </location>
    <ligand>
        <name>substrate</name>
    </ligand>
</feature>
<gene>
    <name evidence="25" type="ORF">G3572_11635</name>
</gene>
<dbReference type="AlphaFoldDB" id="A0A6B3RLD7"/>
<evidence type="ECO:0000256" key="6">
    <source>
        <dbReference type="ARBA" id="ARBA00022516"/>
    </source>
</evidence>
<keyword evidence="18" id="KW-0594">Phospholipid biosynthesis</keyword>
<dbReference type="Gene3D" id="1.10.287.3610">
    <property type="match status" value="1"/>
</dbReference>
<comment type="subcellular location">
    <subcellularLocation>
        <location evidence="1 24">Cell inner membrane</location>
        <topology evidence="1 24">Multi-pass membrane protein</topology>
    </subcellularLocation>
</comment>
<comment type="function">
    <text evidence="24">Catalyzes the ATP-dependent phosphorylation of sn-l,2-diacylglycerol (DAG) to phosphatidic acid. Involved in the recycling of diacylglycerol produced as a by-product during membrane-derived oligosaccharide (MDO) biosynthesis.</text>
</comment>
<feature type="binding site" evidence="22">
    <location>
        <begin position="96"/>
        <end position="97"/>
    </location>
    <ligand>
        <name>ATP</name>
        <dbReference type="ChEBI" id="CHEBI:30616"/>
    </ligand>
</feature>
<feature type="active site" description="Proton acceptor" evidence="20">
    <location>
        <position position="71"/>
    </location>
</feature>
<evidence type="ECO:0000256" key="12">
    <source>
        <dbReference type="ARBA" id="ARBA00022777"/>
    </source>
</evidence>
<dbReference type="PANTHER" id="PTHR34299:SF1">
    <property type="entry name" value="DIACYLGLYCEROL KINASE"/>
    <property type="match status" value="1"/>
</dbReference>
<organism evidence="25 26">
    <name type="scientific">Pseudotabrizicola algicola</name>
    <dbReference type="NCBI Taxonomy" id="2709381"/>
    <lineage>
        <taxon>Bacteria</taxon>
        <taxon>Pseudomonadati</taxon>
        <taxon>Pseudomonadota</taxon>
        <taxon>Alphaproteobacteria</taxon>
        <taxon>Rhodobacterales</taxon>
        <taxon>Paracoccaceae</taxon>
        <taxon>Pseudotabrizicola</taxon>
    </lineage>
</organism>
<evidence type="ECO:0000256" key="11">
    <source>
        <dbReference type="ARBA" id="ARBA00022741"/>
    </source>
</evidence>
<evidence type="ECO:0000313" key="25">
    <source>
        <dbReference type="EMBL" id="NEX46860.1"/>
    </source>
</evidence>
<dbReference type="RefSeq" id="WP_164611951.1">
    <property type="nucleotide sequence ID" value="NZ_JAAIKE010000003.1"/>
</dbReference>
<feature type="transmembrane region" description="Helical" evidence="24">
    <location>
        <begin position="31"/>
        <end position="51"/>
    </location>
</feature>
<evidence type="ECO:0000256" key="1">
    <source>
        <dbReference type="ARBA" id="ARBA00004429"/>
    </source>
</evidence>
<dbReference type="EC" id="2.7.1.107" evidence="3 24"/>
<keyword evidence="6" id="KW-0444">Lipid biosynthesis</keyword>
<keyword evidence="13 22" id="KW-0067">ATP-binding</keyword>
<evidence type="ECO:0000313" key="26">
    <source>
        <dbReference type="Proteomes" id="UP000481421"/>
    </source>
</evidence>
<keyword evidence="26" id="KW-1185">Reference proteome</keyword>
<evidence type="ECO:0000256" key="14">
    <source>
        <dbReference type="ARBA" id="ARBA00022842"/>
    </source>
</evidence>
<evidence type="ECO:0000256" key="24">
    <source>
        <dbReference type="RuleBase" id="RU363065"/>
    </source>
</evidence>
<comment type="catalytic activity">
    <reaction evidence="24">
        <text>a 1,2-diacyl-sn-glycerol + ATP = a 1,2-diacyl-sn-glycero-3-phosphate + ADP + H(+)</text>
        <dbReference type="Rhea" id="RHEA:10272"/>
        <dbReference type="ChEBI" id="CHEBI:15378"/>
        <dbReference type="ChEBI" id="CHEBI:17815"/>
        <dbReference type="ChEBI" id="CHEBI:30616"/>
        <dbReference type="ChEBI" id="CHEBI:58608"/>
        <dbReference type="ChEBI" id="CHEBI:456216"/>
        <dbReference type="EC" id="2.7.1.107"/>
    </reaction>
</comment>
<dbReference type="Pfam" id="PF01219">
    <property type="entry name" value="DAGK_prokar"/>
    <property type="match status" value="1"/>
</dbReference>
<feature type="binding site" evidence="22">
    <location>
        <position position="78"/>
    </location>
    <ligand>
        <name>ATP</name>
        <dbReference type="ChEBI" id="CHEBI:30616"/>
    </ligand>
</feature>
<keyword evidence="15 24" id="KW-1133">Transmembrane helix</keyword>
<comment type="similarity">
    <text evidence="2 24">Belongs to the bacterial diacylglycerol kinase family.</text>
</comment>
<evidence type="ECO:0000256" key="21">
    <source>
        <dbReference type="PIRSR" id="PIRSR600829-2"/>
    </source>
</evidence>
<keyword evidence="10 23" id="KW-0479">Metal-binding</keyword>
<dbReference type="GO" id="GO:0005524">
    <property type="term" value="F:ATP binding"/>
    <property type="evidence" value="ECO:0007669"/>
    <property type="project" value="UniProtKB-KW"/>
</dbReference>
<feature type="transmembrane region" description="Helical" evidence="24">
    <location>
        <begin position="98"/>
        <end position="122"/>
    </location>
</feature>
<proteinExistence type="inferred from homology"/>
<evidence type="ECO:0000256" key="9">
    <source>
        <dbReference type="ARBA" id="ARBA00022692"/>
    </source>
</evidence>
<evidence type="ECO:0000256" key="3">
    <source>
        <dbReference type="ARBA" id="ARBA00012133"/>
    </source>
</evidence>
<feature type="binding site" evidence="21">
    <location>
        <position position="71"/>
    </location>
    <ligand>
        <name>substrate</name>
    </ligand>
</feature>
<keyword evidence="5" id="KW-1003">Cell membrane</keyword>
<evidence type="ECO:0000256" key="15">
    <source>
        <dbReference type="ARBA" id="ARBA00022989"/>
    </source>
</evidence>
<comment type="caution">
    <text evidence="24">Lacks conserved residue(s) required for the propagation of feature annotation.</text>
</comment>
<evidence type="ECO:0000256" key="23">
    <source>
        <dbReference type="PIRSR" id="PIRSR600829-4"/>
    </source>
</evidence>
<evidence type="ECO:0000256" key="5">
    <source>
        <dbReference type="ARBA" id="ARBA00022475"/>
    </source>
</evidence>
<dbReference type="Proteomes" id="UP000481421">
    <property type="component" value="Unassembled WGS sequence"/>
</dbReference>
<evidence type="ECO:0000256" key="7">
    <source>
        <dbReference type="ARBA" id="ARBA00022519"/>
    </source>
</evidence>
<keyword evidence="12 24" id="KW-0418">Kinase</keyword>
<dbReference type="CDD" id="cd14264">
    <property type="entry name" value="DAGK_IM"/>
    <property type="match status" value="1"/>
</dbReference>
<feature type="binding site" evidence="22">
    <location>
        <position position="30"/>
    </location>
    <ligand>
        <name>ATP</name>
        <dbReference type="ChEBI" id="CHEBI:30616"/>
    </ligand>
</feature>
<evidence type="ECO:0000256" key="20">
    <source>
        <dbReference type="PIRSR" id="PIRSR600829-1"/>
    </source>
</evidence>
<evidence type="ECO:0000256" key="22">
    <source>
        <dbReference type="PIRSR" id="PIRSR600829-3"/>
    </source>
</evidence>
<feature type="binding site" evidence="23">
    <location>
        <position position="30"/>
    </location>
    <ligand>
        <name>a divalent metal cation</name>
        <dbReference type="ChEBI" id="CHEBI:60240"/>
    </ligand>
</feature>
<sequence>MAVEPPRKGLWHMVDATRYSRDGLRRLLRETAARQEVAGGLVAAAGLLWLGAGLWQWLGFVVLFCALLAVEALNTAIEVLADHVSPGWSEAAKQAKDLGSLAVGLMILANIAYLGSIAALALTQGE</sequence>
<keyword evidence="7 24" id="KW-0997">Cell inner membrane</keyword>
<reference evidence="25 26" key="1">
    <citation type="submission" date="2020-02" db="EMBL/GenBank/DDBJ databases">
        <title>Rhodobacter algicola sp. nov., isolated from microalga culture.</title>
        <authorList>
            <person name="Park C.-Y."/>
        </authorList>
    </citation>
    <scope>NUCLEOTIDE SEQUENCE [LARGE SCALE GENOMIC DNA]</scope>
    <source>
        <strain evidence="25 26">ETT8</strain>
    </source>
</reference>
<comment type="caution">
    <text evidence="25">The sequence shown here is derived from an EMBL/GenBank/DDBJ whole genome shotgun (WGS) entry which is preliminary data.</text>
</comment>
<feature type="binding site" evidence="21">
    <location>
        <position position="100"/>
    </location>
    <ligand>
        <name>substrate</name>
    </ligand>
</feature>
<evidence type="ECO:0000256" key="13">
    <source>
        <dbReference type="ARBA" id="ARBA00022840"/>
    </source>
</evidence>
<keyword evidence="19 24" id="KW-1208">Phospholipid metabolism</keyword>
<keyword evidence="14 23" id="KW-0460">Magnesium</keyword>
<dbReference type="PANTHER" id="PTHR34299">
    <property type="entry name" value="DIACYLGLYCEROL KINASE"/>
    <property type="match status" value="1"/>
</dbReference>
<keyword evidence="11 22" id="KW-0547">Nucleotide-binding</keyword>
<dbReference type="GO" id="GO:0006654">
    <property type="term" value="P:phosphatidic acid biosynthetic process"/>
    <property type="evidence" value="ECO:0007669"/>
    <property type="project" value="InterPro"/>
</dbReference>
<accession>A0A6B3RLD7</accession>
<keyword evidence="9 24" id="KW-0812">Transmembrane</keyword>
<dbReference type="InterPro" id="IPR036945">
    <property type="entry name" value="DAGK_sf"/>
</dbReference>
<keyword evidence="8 24" id="KW-0808">Transferase</keyword>
<protein>
    <recommendedName>
        <fullName evidence="4 24">Diacylglycerol kinase</fullName>
        <ecNumber evidence="3 24">2.7.1.107</ecNumber>
    </recommendedName>
</protein>
<dbReference type="InterPro" id="IPR000829">
    <property type="entry name" value="DAGK"/>
</dbReference>
<dbReference type="InterPro" id="IPR033718">
    <property type="entry name" value="DAGK_prok"/>
</dbReference>
<feature type="binding site" evidence="23">
    <location>
        <position position="78"/>
    </location>
    <ligand>
        <name>a divalent metal cation</name>
        <dbReference type="ChEBI" id="CHEBI:60240"/>
    </ligand>
</feature>
<evidence type="ECO:0000256" key="18">
    <source>
        <dbReference type="ARBA" id="ARBA00023209"/>
    </source>
</evidence>
<evidence type="ECO:0000256" key="17">
    <source>
        <dbReference type="ARBA" id="ARBA00023136"/>
    </source>
</evidence>
<evidence type="ECO:0000256" key="2">
    <source>
        <dbReference type="ARBA" id="ARBA00005967"/>
    </source>
</evidence>
<evidence type="ECO:0000256" key="19">
    <source>
        <dbReference type="ARBA" id="ARBA00023264"/>
    </source>
</evidence>
<dbReference type="GO" id="GO:0046872">
    <property type="term" value="F:metal ion binding"/>
    <property type="evidence" value="ECO:0007669"/>
    <property type="project" value="UniProtKB-KW"/>
</dbReference>
<evidence type="ECO:0000256" key="8">
    <source>
        <dbReference type="ARBA" id="ARBA00022679"/>
    </source>
</evidence>
<keyword evidence="16 24" id="KW-0443">Lipid metabolism</keyword>
<evidence type="ECO:0000256" key="16">
    <source>
        <dbReference type="ARBA" id="ARBA00023098"/>
    </source>
</evidence>
<evidence type="ECO:0000256" key="10">
    <source>
        <dbReference type="ARBA" id="ARBA00022723"/>
    </source>
</evidence>
<name>A0A6B3RLD7_9RHOB</name>
<dbReference type="EMBL" id="JAAIKE010000003">
    <property type="protein sequence ID" value="NEX46860.1"/>
    <property type="molecule type" value="Genomic_DNA"/>
</dbReference>
<evidence type="ECO:0000256" key="4">
    <source>
        <dbReference type="ARBA" id="ARBA00017575"/>
    </source>
</evidence>